<comment type="caution">
    <text evidence="2">The sequence shown here is derived from an EMBL/GenBank/DDBJ whole genome shotgun (WGS) entry which is preliminary data.</text>
</comment>
<keyword evidence="3" id="KW-1185">Reference proteome</keyword>
<feature type="region of interest" description="Disordered" evidence="1">
    <location>
        <begin position="412"/>
        <end position="436"/>
    </location>
</feature>
<dbReference type="OrthoDB" id="376826at2759"/>
<dbReference type="Proteomes" id="UP000770661">
    <property type="component" value="Unassembled WGS sequence"/>
</dbReference>
<reference evidence="2" key="1">
    <citation type="submission" date="2020-07" db="EMBL/GenBank/DDBJ databases">
        <title>The High-quality genome of the commercially important snow crab, Chionoecetes opilio.</title>
        <authorList>
            <person name="Jeong J.-H."/>
            <person name="Ryu S."/>
        </authorList>
    </citation>
    <scope>NUCLEOTIDE SEQUENCE</scope>
    <source>
        <strain evidence="2">MADBK_172401_WGS</strain>
        <tissue evidence="2">Digestive gland</tissue>
    </source>
</reference>
<accession>A0A8J8WN52</accession>
<dbReference type="AlphaFoldDB" id="A0A8J8WN52"/>
<dbReference type="EMBL" id="JACEEZ010025533">
    <property type="protein sequence ID" value="KAG0699946.1"/>
    <property type="molecule type" value="Genomic_DNA"/>
</dbReference>
<evidence type="ECO:0000313" key="3">
    <source>
        <dbReference type="Proteomes" id="UP000770661"/>
    </source>
</evidence>
<proteinExistence type="predicted"/>
<name>A0A8J8WN52_CHIOP</name>
<evidence type="ECO:0000313" key="2">
    <source>
        <dbReference type="EMBL" id="KAG0699946.1"/>
    </source>
</evidence>
<organism evidence="2 3">
    <name type="scientific">Chionoecetes opilio</name>
    <name type="common">Atlantic snow crab</name>
    <name type="synonym">Cancer opilio</name>
    <dbReference type="NCBI Taxonomy" id="41210"/>
    <lineage>
        <taxon>Eukaryota</taxon>
        <taxon>Metazoa</taxon>
        <taxon>Ecdysozoa</taxon>
        <taxon>Arthropoda</taxon>
        <taxon>Crustacea</taxon>
        <taxon>Multicrustacea</taxon>
        <taxon>Malacostraca</taxon>
        <taxon>Eumalacostraca</taxon>
        <taxon>Eucarida</taxon>
        <taxon>Decapoda</taxon>
        <taxon>Pleocyemata</taxon>
        <taxon>Brachyura</taxon>
        <taxon>Eubrachyura</taxon>
        <taxon>Majoidea</taxon>
        <taxon>Majidae</taxon>
        <taxon>Chionoecetes</taxon>
    </lineage>
</organism>
<sequence length="436" mass="47572">MPLSLLEAVRTRANRVVDRFVDVPVVKQATGLAENSLDAAEGYLDSLLPRGKGDRRQSLVPGVGVVARASLLGQRTSHRVYRAAVRRMRPDLTYDAQATITLDMMLNYTRTTLLDQLSELARQPEGGEDFGVVMSVVRWPLRIASTAAASLAVTYDTVSVRGVQLADIYLPSVTVSVSRARVSATEAAQRLTVLLQQPGVISRQAAARLTPLLQEAVDLVRERLVSVLPLLQSRVQAVRKQTMELLLLLQKALMVTAGPLMQARTDLLGQRLAELLPAVQATLASLQESALDLAAILGESVTAMLPLLQKTLDTLIGSLMLDGETQEELKEMMAKAAAEARVWRNAVVVVVRMTPGIVLYSSQLFRRLATQIMKDVLFPAPLDTIASPTTSPITSPSRLPPHLVPVKVTMMMPKKDKKNPQEAVKGSPTKHDQKKH</sequence>
<gene>
    <name evidence="2" type="ORF">GWK47_025713</name>
</gene>
<protein>
    <submittedName>
        <fullName evidence="2">Uncharacterized protein</fullName>
    </submittedName>
</protein>
<evidence type="ECO:0000256" key="1">
    <source>
        <dbReference type="SAM" id="MobiDB-lite"/>
    </source>
</evidence>